<evidence type="ECO:0000313" key="1">
    <source>
        <dbReference type="EMBL" id="CBW47027.1"/>
    </source>
</evidence>
<protein>
    <submittedName>
        <fullName evidence="1">Uncharacterized protein</fullName>
    </submittedName>
</protein>
<proteinExistence type="predicted"/>
<organism evidence="1 2">
    <name type="scientific">Roseovarius sp. 217 phage 1</name>
    <dbReference type="NCBI Taxonomy" id="874471"/>
    <lineage>
        <taxon>Viruses</taxon>
        <taxon>Duplodnaviria</taxon>
        <taxon>Heunggongvirae</taxon>
        <taxon>Uroviricota</taxon>
        <taxon>Caudoviricetes</taxon>
        <taxon>Schitoviridae</taxon>
        <taxon>Rhodovirinae</taxon>
        <taxon>Plymouthvirus</taxon>
        <taxon>Roseovarius Plymouth podovirus 1</taxon>
    </lineage>
</organism>
<dbReference type="Proteomes" id="UP000258344">
    <property type="component" value="Segment"/>
</dbReference>
<name>E3PZ76_9CAUD</name>
<accession>E3PZ76</accession>
<evidence type="ECO:0000313" key="2">
    <source>
        <dbReference type="Proteomes" id="UP000258344"/>
    </source>
</evidence>
<sequence>MSVIFATNSAIHYKSMSQSTSTIYKRSQVTQAYRVFDNSTHAITMLPANIDNETELWFQFQWYKSGGGNSTDDGYMARVFDSNGRECFRLDVSNGYLFLSVYGNATYNTASAFLGAGMNSIKIRYRNDGPGLTLQADLYMNGILAGTTAGTNNTRLMPRNWSFEMVDASSTTDYMSEFICSTVDLETYGLSKYDIIAAGTDNDFTGLVTNVSDDIGTSGMVGASPGDKQSFIPPTINTAKLIHSYAPNALVWCGNTQRTVRFYLKIGGVQYNGPNHVLTINKQNLLQENFLLDPSDNQPWTSAKINAAEVGIEIVS</sequence>
<reference evidence="1 2" key="1">
    <citation type="journal article" date="2014" name="Front. Microbiol.">
        <title>Comparative genomics defines the core genome of the growing N4-like phage genus and identifies N4-like Roseophage specific genes.</title>
        <authorList>
            <person name="Chan J.Z."/>
            <person name="Millard A.D."/>
            <person name="Mann N.H."/>
            <person name="Schafer H."/>
        </authorList>
    </citation>
    <scope>NUCLEOTIDE SEQUENCE [LARGE SCALE GENOMIC DNA]</scope>
</reference>
<dbReference type="EMBL" id="FR682616">
    <property type="protein sequence ID" value="CBW47027.1"/>
    <property type="molecule type" value="Genomic_DNA"/>
</dbReference>